<dbReference type="CDD" id="cd01878">
    <property type="entry name" value="HflX"/>
    <property type="match status" value="1"/>
</dbReference>
<dbReference type="RefSeq" id="WP_237444304.1">
    <property type="nucleotide sequence ID" value="NZ_CAKLPX010000001.1"/>
</dbReference>
<comment type="caution">
    <text evidence="7">The sequence shown here is derived from an EMBL/GenBank/DDBJ whole genome shotgun (WGS) entry which is preliminary data.</text>
</comment>
<evidence type="ECO:0000259" key="6">
    <source>
        <dbReference type="PROSITE" id="PS51705"/>
    </source>
</evidence>
<keyword evidence="1" id="KW-0479">Metal-binding</keyword>
<comment type="subcellular location">
    <subcellularLocation>
        <location evidence="5">Cytoplasm</location>
    </subcellularLocation>
    <text evidence="5">May associate with membranes.</text>
</comment>
<evidence type="ECO:0000256" key="5">
    <source>
        <dbReference type="HAMAP-Rule" id="MF_00900"/>
    </source>
</evidence>
<dbReference type="PANTHER" id="PTHR10229">
    <property type="entry name" value="GTP-BINDING PROTEIN HFLX"/>
    <property type="match status" value="1"/>
</dbReference>
<name>A0ABM9AFY3_9GAMM</name>
<dbReference type="InterPro" id="IPR025121">
    <property type="entry name" value="GTPase_HflX_N"/>
</dbReference>
<dbReference type="InterPro" id="IPR016496">
    <property type="entry name" value="GTPase_HflX"/>
</dbReference>
<proteinExistence type="inferred from homology"/>
<comment type="similarity">
    <text evidence="5">Belongs to the TRAFAC class OBG-HflX-like GTPase superfamily. HflX GTPase family.</text>
</comment>
<dbReference type="SUPFAM" id="SSF52540">
    <property type="entry name" value="P-loop containing nucleoside triphosphate hydrolases"/>
    <property type="match status" value="1"/>
</dbReference>
<evidence type="ECO:0000256" key="4">
    <source>
        <dbReference type="ARBA" id="ARBA00023134"/>
    </source>
</evidence>
<evidence type="ECO:0000313" key="7">
    <source>
        <dbReference type="EMBL" id="CAH0991660.1"/>
    </source>
</evidence>
<comment type="function">
    <text evidence="5">GTPase that associates with the 50S ribosomal subunit and may have a role during protein synthesis or ribosome biogenesis.</text>
</comment>
<dbReference type="Gene3D" id="3.40.50.300">
    <property type="entry name" value="P-loop containing nucleotide triphosphate hydrolases"/>
    <property type="match status" value="1"/>
</dbReference>
<dbReference type="NCBIfam" id="NF008280">
    <property type="entry name" value="PRK11058.1"/>
    <property type="match status" value="1"/>
</dbReference>
<dbReference type="InterPro" id="IPR030394">
    <property type="entry name" value="G_HFLX_dom"/>
</dbReference>
<keyword evidence="4 5" id="KW-0342">GTP-binding</keyword>
<feature type="domain" description="Hflx-type G" evidence="6">
    <location>
        <begin position="199"/>
        <end position="366"/>
    </location>
</feature>
<dbReference type="InterPro" id="IPR032305">
    <property type="entry name" value="GTP-bd_M"/>
</dbReference>
<evidence type="ECO:0000256" key="2">
    <source>
        <dbReference type="ARBA" id="ARBA00022741"/>
    </source>
</evidence>
<evidence type="ECO:0000256" key="1">
    <source>
        <dbReference type="ARBA" id="ARBA00022723"/>
    </source>
</evidence>
<evidence type="ECO:0000313" key="8">
    <source>
        <dbReference type="Proteomes" id="UP000838100"/>
    </source>
</evidence>
<dbReference type="NCBIfam" id="TIGR03156">
    <property type="entry name" value="GTP_HflX"/>
    <property type="match status" value="1"/>
</dbReference>
<dbReference type="InterPro" id="IPR027417">
    <property type="entry name" value="P-loop_NTPase"/>
</dbReference>
<accession>A0ABM9AFY3</accession>
<keyword evidence="8" id="KW-1185">Reference proteome</keyword>
<dbReference type="PIRSF" id="PIRSF006809">
    <property type="entry name" value="GTP-binding_hflX_prd"/>
    <property type="match status" value="1"/>
</dbReference>
<dbReference type="HAMAP" id="MF_00900">
    <property type="entry name" value="GTPase_HflX"/>
    <property type="match status" value="1"/>
</dbReference>
<keyword evidence="3" id="KW-0460">Magnesium</keyword>
<sequence length="437" mass="49274">MFFERPETGELAVLVHIDFGHEAQREDPREFEELVLSAGGDPVAFVMGQRKLPTPRFFVGTGKLEEIRQAVAVHEAEVVIFNHQLSPSQERNIEAELQCRVLDRTGLILDIFAQRARTHEGKLQVELAQLHHMSTRLIRGWTHLERQKGGIGLRGPGETQLESDRRLLRERIKYINGRLSKVQKQREQGRRARSRADIPTVSLVGYTNAGKSTLFNYITKSEVYAADQLFATLDPTMRRIDVQGAGATILADTVGFIRHLPHRLVTAFKATLEEAASADLLVHVIDAATEERLANIEQVEAVLTEIDADNILRLEVYNKIDLIDGMAPRIDRDDKGVPERVWLSAKTGEGVELLFEALSELLAGDLLHQTISLPPEFSRLRARLYETSSVLAERYDDSGNIEIEVRMPRFELLKLLSAEKINPTSLGIAMPVEEWEQ</sequence>
<dbReference type="InterPro" id="IPR042108">
    <property type="entry name" value="GTPase_HflX_N_sf"/>
</dbReference>
<dbReference type="InterPro" id="IPR045498">
    <property type="entry name" value="HflX_C"/>
</dbReference>
<dbReference type="InterPro" id="IPR006073">
    <property type="entry name" value="GTP-bd"/>
</dbReference>
<keyword evidence="5" id="KW-0963">Cytoplasm</keyword>
<dbReference type="Pfam" id="PF16360">
    <property type="entry name" value="GTP-bdg_M"/>
    <property type="match status" value="1"/>
</dbReference>
<keyword evidence="2 5" id="KW-0547">Nucleotide-binding</keyword>
<dbReference type="EMBL" id="CAKLPX010000001">
    <property type="protein sequence ID" value="CAH0991660.1"/>
    <property type="molecule type" value="Genomic_DNA"/>
</dbReference>
<dbReference type="PROSITE" id="PS51705">
    <property type="entry name" value="G_HFLX"/>
    <property type="match status" value="1"/>
</dbReference>
<dbReference type="InterPro" id="IPR035647">
    <property type="entry name" value="EFG_III/V"/>
</dbReference>
<protein>
    <recommendedName>
        <fullName evidence="5">GTPase HflX</fullName>
    </recommendedName>
    <alternativeName>
        <fullName evidence="5">GTP-binding protein HflX</fullName>
    </alternativeName>
</protein>
<gene>
    <name evidence="5 7" type="primary">hflX</name>
    <name evidence="7" type="ORF">SIN8267_01772</name>
</gene>
<dbReference type="Gene3D" id="6.10.250.2860">
    <property type="match status" value="1"/>
</dbReference>
<comment type="subunit">
    <text evidence="5">Monomer. Associates with the 50S ribosomal subunit.</text>
</comment>
<dbReference type="Gene3D" id="3.40.50.11060">
    <property type="entry name" value="GTPase HflX, N-terminal domain"/>
    <property type="match status" value="1"/>
</dbReference>
<reference evidence="7" key="1">
    <citation type="submission" date="2021-12" db="EMBL/GenBank/DDBJ databases">
        <authorList>
            <person name="Rodrigo-Torres L."/>
            <person name="Arahal R. D."/>
            <person name="Lucena T."/>
        </authorList>
    </citation>
    <scope>NUCLEOTIDE SEQUENCE</scope>
    <source>
        <strain evidence="7">CECT 8267</strain>
    </source>
</reference>
<evidence type="ECO:0000256" key="3">
    <source>
        <dbReference type="ARBA" id="ARBA00022842"/>
    </source>
</evidence>
<dbReference type="PRINTS" id="PR00326">
    <property type="entry name" value="GTP1OBG"/>
</dbReference>
<dbReference type="PANTHER" id="PTHR10229:SF0">
    <property type="entry name" value="GTP-BINDING PROTEIN 6-RELATED"/>
    <property type="match status" value="1"/>
</dbReference>
<dbReference type="Pfam" id="PF01926">
    <property type="entry name" value="MMR_HSR1"/>
    <property type="match status" value="1"/>
</dbReference>
<dbReference type="Pfam" id="PF13167">
    <property type="entry name" value="GTP-bdg_N"/>
    <property type="match status" value="1"/>
</dbReference>
<dbReference type="Pfam" id="PF19275">
    <property type="entry name" value="HflX_C"/>
    <property type="match status" value="1"/>
</dbReference>
<dbReference type="SUPFAM" id="SSF54980">
    <property type="entry name" value="EF-G C-terminal domain-like"/>
    <property type="match status" value="1"/>
</dbReference>
<dbReference type="Proteomes" id="UP000838100">
    <property type="component" value="Unassembled WGS sequence"/>
</dbReference>
<organism evidence="7 8">
    <name type="scientific">Sinobacterium norvegicum</name>
    <dbReference type="NCBI Taxonomy" id="1641715"/>
    <lineage>
        <taxon>Bacteria</taxon>
        <taxon>Pseudomonadati</taxon>
        <taxon>Pseudomonadota</taxon>
        <taxon>Gammaproteobacteria</taxon>
        <taxon>Cellvibrionales</taxon>
        <taxon>Spongiibacteraceae</taxon>
        <taxon>Sinobacterium</taxon>
    </lineage>
</organism>